<dbReference type="Proteomes" id="UP000706926">
    <property type="component" value="Unassembled WGS sequence"/>
</dbReference>
<dbReference type="InterPro" id="IPR000551">
    <property type="entry name" value="MerR-type_HTH_dom"/>
</dbReference>
<comment type="caution">
    <text evidence="6">The sequence shown here is derived from an EMBL/GenBank/DDBJ whole genome shotgun (WGS) entry which is preliminary data.</text>
</comment>
<evidence type="ECO:0000256" key="1">
    <source>
        <dbReference type="ARBA" id="ARBA00023015"/>
    </source>
</evidence>
<keyword evidence="4" id="KW-0175">Coiled coil</keyword>
<dbReference type="PROSITE" id="PS50937">
    <property type="entry name" value="HTH_MERR_2"/>
    <property type="match status" value="1"/>
</dbReference>
<dbReference type="GeneID" id="95403798"/>
<feature type="coiled-coil region" evidence="4">
    <location>
        <begin position="76"/>
        <end position="120"/>
    </location>
</feature>
<evidence type="ECO:0000313" key="7">
    <source>
        <dbReference type="Proteomes" id="UP000706926"/>
    </source>
</evidence>
<sequence length="138" mass="16245">MKISQLSKLTGVSARSIRHYEKKRLIRPKRLDNDYREFDEDAVERVKAIQIYLGMGLTTDEIAEVLDCNDDYSEVYEYCEEMMDFYEDKLDEINARILRLAAVKQRLEEKIGEMNRMKDDVPQMAEDRMSEAGYGVMN</sequence>
<proteinExistence type="predicted"/>
<evidence type="ECO:0000259" key="5">
    <source>
        <dbReference type="PROSITE" id="PS50937"/>
    </source>
</evidence>
<organism evidence="6 7">
    <name type="scientific">Paenibacillus lactis</name>
    <dbReference type="NCBI Taxonomy" id="228574"/>
    <lineage>
        <taxon>Bacteria</taxon>
        <taxon>Bacillati</taxon>
        <taxon>Bacillota</taxon>
        <taxon>Bacilli</taxon>
        <taxon>Bacillales</taxon>
        <taxon>Paenibacillaceae</taxon>
        <taxon>Paenibacillus</taxon>
    </lineage>
</organism>
<dbReference type="InterPro" id="IPR047057">
    <property type="entry name" value="MerR_fam"/>
</dbReference>
<dbReference type="EMBL" id="JAGGKI010000004">
    <property type="protein sequence ID" value="MBP1892674.1"/>
    <property type="molecule type" value="Genomic_DNA"/>
</dbReference>
<dbReference type="CDD" id="cd01282">
    <property type="entry name" value="HTH_MerR-like_sg3"/>
    <property type="match status" value="1"/>
</dbReference>
<dbReference type="PANTHER" id="PTHR30204:SF94">
    <property type="entry name" value="HEAVY METAL-DEPENDENT TRANSCRIPTIONAL REGULATOR HI_0293-RELATED"/>
    <property type="match status" value="1"/>
</dbReference>
<dbReference type="PRINTS" id="PR00040">
    <property type="entry name" value="HTHMERR"/>
</dbReference>
<evidence type="ECO:0000256" key="4">
    <source>
        <dbReference type="SAM" id="Coils"/>
    </source>
</evidence>
<reference evidence="6 7" key="1">
    <citation type="submission" date="2021-03" db="EMBL/GenBank/DDBJ databases">
        <title>Genomic Encyclopedia of Type Strains, Phase IV (KMG-IV): sequencing the most valuable type-strain genomes for metagenomic binning, comparative biology and taxonomic classification.</title>
        <authorList>
            <person name="Goeker M."/>
        </authorList>
    </citation>
    <scope>NUCLEOTIDE SEQUENCE [LARGE SCALE GENOMIC DNA]</scope>
    <source>
        <strain evidence="6 7">DSM 15596</strain>
    </source>
</reference>
<feature type="domain" description="HTH merR-type" evidence="5">
    <location>
        <begin position="1"/>
        <end position="68"/>
    </location>
</feature>
<evidence type="ECO:0000256" key="2">
    <source>
        <dbReference type="ARBA" id="ARBA00023125"/>
    </source>
</evidence>
<keyword evidence="2 6" id="KW-0238">DNA-binding</keyword>
<gene>
    <name evidence="6" type="ORF">J2Z18_001776</name>
</gene>
<keyword evidence="7" id="KW-1185">Reference proteome</keyword>
<dbReference type="SMART" id="SM00422">
    <property type="entry name" value="HTH_MERR"/>
    <property type="match status" value="1"/>
</dbReference>
<dbReference type="Pfam" id="PF13411">
    <property type="entry name" value="MerR_1"/>
    <property type="match status" value="1"/>
</dbReference>
<dbReference type="InterPro" id="IPR009061">
    <property type="entry name" value="DNA-bd_dom_put_sf"/>
</dbReference>
<dbReference type="Gene3D" id="1.10.1660.10">
    <property type="match status" value="1"/>
</dbReference>
<name>A0ABS4F8U1_9BACL</name>
<evidence type="ECO:0000313" key="6">
    <source>
        <dbReference type="EMBL" id="MBP1892674.1"/>
    </source>
</evidence>
<evidence type="ECO:0000256" key="3">
    <source>
        <dbReference type="ARBA" id="ARBA00023163"/>
    </source>
</evidence>
<dbReference type="RefSeq" id="WP_007130042.1">
    <property type="nucleotide sequence ID" value="NZ_BOSA01000007.1"/>
</dbReference>
<dbReference type="GO" id="GO:0003677">
    <property type="term" value="F:DNA binding"/>
    <property type="evidence" value="ECO:0007669"/>
    <property type="project" value="UniProtKB-KW"/>
</dbReference>
<keyword evidence="3" id="KW-0804">Transcription</keyword>
<accession>A0ABS4F8U1</accession>
<dbReference type="SUPFAM" id="SSF46955">
    <property type="entry name" value="Putative DNA-binding domain"/>
    <property type="match status" value="1"/>
</dbReference>
<protein>
    <submittedName>
        <fullName evidence="6">DNA-binding transcriptional MerR regulator</fullName>
    </submittedName>
</protein>
<dbReference type="PANTHER" id="PTHR30204">
    <property type="entry name" value="REDOX-CYCLING DRUG-SENSING TRANSCRIPTIONAL ACTIVATOR SOXR"/>
    <property type="match status" value="1"/>
</dbReference>
<keyword evidence="1" id="KW-0805">Transcription regulation</keyword>